<dbReference type="PROSITE" id="PS50935">
    <property type="entry name" value="SSB"/>
    <property type="match status" value="1"/>
</dbReference>
<dbReference type="SUPFAM" id="SSF50249">
    <property type="entry name" value="Nucleic acid-binding proteins"/>
    <property type="match status" value="1"/>
</dbReference>
<comment type="caution">
    <text evidence="4">The sequence shown here is derived from an EMBL/GenBank/DDBJ whole genome shotgun (WGS) entry which is preliminary data.</text>
</comment>
<evidence type="ECO:0000313" key="5">
    <source>
        <dbReference type="Proteomes" id="UP000767854"/>
    </source>
</evidence>
<dbReference type="PANTHER" id="PTHR10302:SF27">
    <property type="entry name" value="SINGLE-STRANDED DNA-BINDING PROTEIN"/>
    <property type="match status" value="1"/>
</dbReference>
<evidence type="ECO:0000256" key="3">
    <source>
        <dbReference type="PIRNR" id="PIRNR002070"/>
    </source>
</evidence>
<dbReference type="PANTHER" id="PTHR10302">
    <property type="entry name" value="SINGLE-STRANDED DNA-BINDING PROTEIN"/>
    <property type="match status" value="1"/>
</dbReference>
<dbReference type="RefSeq" id="WP_204665124.1">
    <property type="nucleotide sequence ID" value="NZ_JAFBDT010000026.1"/>
</dbReference>
<dbReference type="InterPro" id="IPR000424">
    <property type="entry name" value="Primosome_PriB/ssb"/>
</dbReference>
<dbReference type="InterPro" id="IPR012340">
    <property type="entry name" value="NA-bd_OB-fold"/>
</dbReference>
<dbReference type="Proteomes" id="UP000767854">
    <property type="component" value="Unassembled WGS sequence"/>
</dbReference>
<reference evidence="4 5" key="1">
    <citation type="submission" date="2021-01" db="EMBL/GenBank/DDBJ databases">
        <title>Genomic Encyclopedia of Type Strains, Phase IV (KMG-IV): sequencing the most valuable type-strain genomes for metagenomic binning, comparative biology and taxonomic classification.</title>
        <authorList>
            <person name="Goeker M."/>
        </authorList>
    </citation>
    <scope>NUCLEOTIDE SEQUENCE [LARGE SCALE GENOMIC DNA]</scope>
    <source>
        <strain evidence="4 5">DSM 24436</strain>
    </source>
</reference>
<dbReference type="CDD" id="cd04496">
    <property type="entry name" value="SSB_OBF"/>
    <property type="match status" value="1"/>
</dbReference>
<evidence type="ECO:0000256" key="1">
    <source>
        <dbReference type="ARBA" id="ARBA00023125"/>
    </source>
</evidence>
<dbReference type="Gene3D" id="2.40.50.140">
    <property type="entry name" value="Nucleic acid-binding proteins"/>
    <property type="match status" value="1"/>
</dbReference>
<sequence>MNQVSLVGRLTLTPELKTFQDGNCVTKFNLAVDRYLSGVQKEEKKSEGKATADFPRIIVWGKQAENCCKYLKKGSMTSVVGRVVTSSFENNEGDMVYMTEIVAERVQFLDPVSNTKEKGVIA</sequence>
<dbReference type="EMBL" id="JAFBDT010000026">
    <property type="protein sequence ID" value="MBM7562697.1"/>
    <property type="molecule type" value="Genomic_DNA"/>
</dbReference>
<keyword evidence="1 2" id="KW-0238">DNA-binding</keyword>
<comment type="subunit">
    <text evidence="2">Homotetramer.</text>
</comment>
<dbReference type="InterPro" id="IPR011344">
    <property type="entry name" value="ssDNA-bd"/>
</dbReference>
<organism evidence="4 5">
    <name type="scientific">Fusibacter tunisiensis</name>
    <dbReference type="NCBI Taxonomy" id="1008308"/>
    <lineage>
        <taxon>Bacteria</taxon>
        <taxon>Bacillati</taxon>
        <taxon>Bacillota</taxon>
        <taxon>Clostridia</taxon>
        <taxon>Eubacteriales</taxon>
        <taxon>Eubacteriales Family XII. Incertae Sedis</taxon>
        <taxon>Fusibacter</taxon>
    </lineage>
</organism>
<evidence type="ECO:0000313" key="4">
    <source>
        <dbReference type="EMBL" id="MBM7562697.1"/>
    </source>
</evidence>
<dbReference type="GO" id="GO:0003677">
    <property type="term" value="F:DNA binding"/>
    <property type="evidence" value="ECO:0007669"/>
    <property type="project" value="UniProtKB-KW"/>
</dbReference>
<comment type="caution">
    <text evidence="2">Lacks conserved residue(s) required for the propagation of feature annotation.</text>
</comment>
<dbReference type="HAMAP" id="MF_00984">
    <property type="entry name" value="SSB"/>
    <property type="match status" value="1"/>
</dbReference>
<proteinExistence type="inferred from homology"/>
<keyword evidence="5" id="KW-1185">Reference proteome</keyword>
<dbReference type="PIRSF" id="PIRSF002070">
    <property type="entry name" value="SSB"/>
    <property type="match status" value="1"/>
</dbReference>
<gene>
    <name evidence="4" type="ORF">JOC49_002258</name>
</gene>
<protein>
    <recommendedName>
        <fullName evidence="2 3">Single-stranded DNA-binding protein</fullName>
        <shortName evidence="2">SSB</shortName>
    </recommendedName>
</protein>
<accession>A0ABS2MTV3</accession>
<dbReference type="NCBIfam" id="TIGR00621">
    <property type="entry name" value="ssb"/>
    <property type="match status" value="1"/>
</dbReference>
<evidence type="ECO:0000256" key="2">
    <source>
        <dbReference type="HAMAP-Rule" id="MF_00984"/>
    </source>
</evidence>
<name>A0ABS2MTV3_9FIRM</name>
<dbReference type="Pfam" id="PF00436">
    <property type="entry name" value="SSB"/>
    <property type="match status" value="1"/>
</dbReference>